<dbReference type="GO" id="GO:0003677">
    <property type="term" value="F:DNA binding"/>
    <property type="evidence" value="ECO:0007669"/>
    <property type="project" value="InterPro"/>
</dbReference>
<dbReference type="NCBIfam" id="NF002003">
    <property type="entry name" value="PRK00802.1-3"/>
    <property type="match status" value="1"/>
</dbReference>
<organism evidence="6 7">
    <name type="scientific">Capsulimonas corticalis</name>
    <dbReference type="NCBI Taxonomy" id="2219043"/>
    <lineage>
        <taxon>Bacteria</taxon>
        <taxon>Bacillati</taxon>
        <taxon>Armatimonadota</taxon>
        <taxon>Armatimonadia</taxon>
        <taxon>Capsulimonadales</taxon>
        <taxon>Capsulimonadaceae</taxon>
        <taxon>Capsulimonas</taxon>
    </lineage>
</organism>
<dbReference type="CDD" id="cd00540">
    <property type="entry name" value="AAG"/>
    <property type="match status" value="1"/>
</dbReference>
<evidence type="ECO:0000256" key="2">
    <source>
        <dbReference type="ARBA" id="ARBA00022763"/>
    </source>
</evidence>
<evidence type="ECO:0000256" key="5">
    <source>
        <dbReference type="HAMAP-Rule" id="MF_00527"/>
    </source>
</evidence>
<dbReference type="EC" id="3.2.2.-" evidence="5"/>
<accession>A0A402D204</accession>
<dbReference type="InterPro" id="IPR011034">
    <property type="entry name" value="Formyl_transferase-like_C_sf"/>
</dbReference>
<dbReference type="HAMAP" id="MF_00527">
    <property type="entry name" value="3MGH"/>
    <property type="match status" value="1"/>
</dbReference>
<evidence type="ECO:0000256" key="3">
    <source>
        <dbReference type="ARBA" id="ARBA00022801"/>
    </source>
</evidence>
<dbReference type="Proteomes" id="UP000287394">
    <property type="component" value="Chromosome"/>
</dbReference>
<dbReference type="AlphaFoldDB" id="A0A402D204"/>
<evidence type="ECO:0000256" key="4">
    <source>
        <dbReference type="ARBA" id="ARBA00023204"/>
    </source>
</evidence>
<comment type="similarity">
    <text evidence="1 5">Belongs to the DNA glycosylase MPG family.</text>
</comment>
<name>A0A402D204_9BACT</name>
<dbReference type="PANTHER" id="PTHR10429:SF0">
    <property type="entry name" value="DNA-3-METHYLADENINE GLYCOSYLASE"/>
    <property type="match status" value="1"/>
</dbReference>
<dbReference type="FunCoup" id="A0A402D204">
    <property type="interactions" value="93"/>
</dbReference>
<evidence type="ECO:0000313" key="7">
    <source>
        <dbReference type="Proteomes" id="UP000287394"/>
    </source>
</evidence>
<dbReference type="GO" id="GO:0006284">
    <property type="term" value="P:base-excision repair"/>
    <property type="evidence" value="ECO:0007669"/>
    <property type="project" value="InterPro"/>
</dbReference>
<gene>
    <name evidence="6" type="ORF">CCAX7_21100</name>
</gene>
<dbReference type="PANTHER" id="PTHR10429">
    <property type="entry name" value="DNA-3-METHYLADENINE GLYCOSYLASE"/>
    <property type="match status" value="1"/>
</dbReference>
<dbReference type="RefSeq" id="WP_119323515.1">
    <property type="nucleotide sequence ID" value="NZ_AP025739.1"/>
</dbReference>
<proteinExistence type="inferred from homology"/>
<dbReference type="Gene3D" id="3.10.300.10">
    <property type="entry name" value="Methylpurine-DNA glycosylase (MPG)"/>
    <property type="match status" value="1"/>
</dbReference>
<evidence type="ECO:0000256" key="1">
    <source>
        <dbReference type="ARBA" id="ARBA00009232"/>
    </source>
</evidence>
<keyword evidence="4 5" id="KW-0234">DNA repair</keyword>
<dbReference type="GO" id="GO:0003905">
    <property type="term" value="F:alkylbase DNA N-glycosylase activity"/>
    <property type="evidence" value="ECO:0007669"/>
    <property type="project" value="InterPro"/>
</dbReference>
<dbReference type="Pfam" id="PF02245">
    <property type="entry name" value="Pur_DNA_glyco"/>
    <property type="match status" value="1"/>
</dbReference>
<dbReference type="EMBL" id="AP025739">
    <property type="protein sequence ID" value="BDI30059.1"/>
    <property type="molecule type" value="Genomic_DNA"/>
</dbReference>
<dbReference type="OrthoDB" id="9794313at2"/>
<dbReference type="NCBIfam" id="TIGR00567">
    <property type="entry name" value="3mg"/>
    <property type="match status" value="1"/>
</dbReference>
<keyword evidence="3 5" id="KW-0378">Hydrolase</keyword>
<protein>
    <recommendedName>
        <fullName evidence="5">Putative 3-methyladenine DNA glycosylase</fullName>
        <ecNumber evidence="5">3.2.2.-</ecNumber>
    </recommendedName>
</protein>
<sequence>MSTIALPKAAHGARPLPREFYLEPTLTVARRLLGQIVVRTLPTGERLSGIIVETEGYLVGDPACHSYRGKTPRNASMFGPPGHAYVYLSYGMHQMLNLVCQDEGVAEAVLVRALEPLEGVETMRSLRGGITNSIQLTNGPGKLAAAIALTRQEDDGVDVTDPKSRLQIIPGQIVPDSEIVDSKRIGITQGADLPWRYYLRGNAYVSRK</sequence>
<dbReference type="InterPro" id="IPR003180">
    <property type="entry name" value="MPG"/>
</dbReference>
<keyword evidence="2 5" id="KW-0227">DNA damage</keyword>
<reference evidence="6 7" key="1">
    <citation type="journal article" date="2019" name="Int. J. Syst. Evol. Microbiol.">
        <title>Capsulimonas corticalis gen. nov., sp. nov., an aerobic capsulated bacterium, of a novel bacterial order, Capsulimonadales ord. nov., of the class Armatimonadia of the phylum Armatimonadetes.</title>
        <authorList>
            <person name="Li J."/>
            <person name="Kudo C."/>
            <person name="Tonouchi A."/>
        </authorList>
    </citation>
    <scope>NUCLEOTIDE SEQUENCE [LARGE SCALE GENOMIC DNA]</scope>
    <source>
        <strain evidence="6 7">AX-7</strain>
    </source>
</reference>
<dbReference type="KEGG" id="ccot:CCAX7_21100"/>
<dbReference type="FunFam" id="3.10.300.10:FF:000001">
    <property type="entry name" value="Putative 3-methyladenine DNA glycosylase"/>
    <property type="match status" value="1"/>
</dbReference>
<dbReference type="SUPFAM" id="SSF50486">
    <property type="entry name" value="FMT C-terminal domain-like"/>
    <property type="match status" value="1"/>
</dbReference>
<evidence type="ECO:0000313" key="6">
    <source>
        <dbReference type="EMBL" id="BDI30059.1"/>
    </source>
</evidence>
<dbReference type="InterPro" id="IPR036995">
    <property type="entry name" value="MPG_sf"/>
</dbReference>
<keyword evidence="7" id="KW-1185">Reference proteome</keyword>